<feature type="region of interest" description="Disordered" evidence="1">
    <location>
        <begin position="19"/>
        <end position="140"/>
    </location>
</feature>
<name>A0A5B2WIY5_9PSEU</name>
<feature type="transmembrane region" description="Helical" evidence="2">
    <location>
        <begin position="190"/>
        <end position="211"/>
    </location>
</feature>
<dbReference type="RefSeq" id="WP_149854655.1">
    <property type="nucleotide sequence ID" value="NZ_VUOB01000081.1"/>
</dbReference>
<keyword evidence="2" id="KW-0472">Membrane</keyword>
<evidence type="ECO:0000256" key="1">
    <source>
        <dbReference type="SAM" id="MobiDB-lite"/>
    </source>
</evidence>
<feature type="compositionally biased region" description="Acidic residues" evidence="1">
    <location>
        <begin position="92"/>
        <end position="101"/>
    </location>
</feature>
<protein>
    <submittedName>
        <fullName evidence="3">Uncharacterized protein</fullName>
    </submittedName>
</protein>
<evidence type="ECO:0000256" key="2">
    <source>
        <dbReference type="SAM" id="Phobius"/>
    </source>
</evidence>
<organism evidence="3 4">
    <name type="scientific">Solihabitans fulvus</name>
    <dbReference type="NCBI Taxonomy" id="1892852"/>
    <lineage>
        <taxon>Bacteria</taxon>
        <taxon>Bacillati</taxon>
        <taxon>Actinomycetota</taxon>
        <taxon>Actinomycetes</taxon>
        <taxon>Pseudonocardiales</taxon>
        <taxon>Pseudonocardiaceae</taxon>
        <taxon>Solihabitans</taxon>
    </lineage>
</organism>
<dbReference type="AlphaFoldDB" id="A0A5B2WIY5"/>
<gene>
    <name evidence="3" type="ORF">F0L68_37465</name>
</gene>
<comment type="caution">
    <text evidence="3">The sequence shown here is derived from an EMBL/GenBank/DDBJ whole genome shotgun (WGS) entry which is preliminary data.</text>
</comment>
<dbReference type="Proteomes" id="UP000323454">
    <property type="component" value="Unassembled WGS sequence"/>
</dbReference>
<reference evidence="3 4" key="1">
    <citation type="submission" date="2019-09" db="EMBL/GenBank/DDBJ databases">
        <title>Goodfellowia gen. nov., a new genus of the Pseudonocardineae related to Actinoalloteichus, containing Goodfellowia coeruleoviolacea gen. nov., comb. nov. gen. nov., comb. nov.</title>
        <authorList>
            <person name="Labeda D."/>
        </authorList>
    </citation>
    <scope>NUCLEOTIDE SEQUENCE [LARGE SCALE GENOMIC DNA]</scope>
    <source>
        <strain evidence="3 4">AN110305</strain>
    </source>
</reference>
<dbReference type="EMBL" id="VUOB01000081">
    <property type="protein sequence ID" value="KAA2251375.1"/>
    <property type="molecule type" value="Genomic_DNA"/>
</dbReference>
<accession>A0A5B2WIY5</accession>
<keyword evidence="2" id="KW-0812">Transmembrane</keyword>
<evidence type="ECO:0000313" key="3">
    <source>
        <dbReference type="EMBL" id="KAA2251375.1"/>
    </source>
</evidence>
<keyword evidence="4" id="KW-1185">Reference proteome</keyword>
<reference evidence="3 4" key="2">
    <citation type="submission" date="2019-09" db="EMBL/GenBank/DDBJ databases">
        <authorList>
            <person name="Jin C."/>
        </authorList>
    </citation>
    <scope>NUCLEOTIDE SEQUENCE [LARGE SCALE GENOMIC DNA]</scope>
    <source>
        <strain evidence="3 4">AN110305</strain>
    </source>
</reference>
<feature type="compositionally biased region" description="Acidic residues" evidence="1">
    <location>
        <begin position="69"/>
        <end position="85"/>
    </location>
</feature>
<sequence>MTKADDPERLLADALRAQAASATLTPLPPPVTDTAPPTPPAVDPVNQVDKSTKADGVAKSAEAAPADQPEPDPAEAADPAEEPDAEPTPAEAEAEDTEQAEDTEHSAEHEDPADDEPAGQEPGGHDGSADSDTADSDTGAIVHTANPFGLLSGSDAVLPEFADVTRTTVAPPDAPTDALPTRRPALPVRWILLLALLLGLAAGTIVGVLTLR</sequence>
<proteinExistence type="predicted"/>
<keyword evidence="2" id="KW-1133">Transmembrane helix</keyword>
<feature type="compositionally biased region" description="Pro residues" evidence="1">
    <location>
        <begin position="26"/>
        <end position="42"/>
    </location>
</feature>
<evidence type="ECO:0000313" key="4">
    <source>
        <dbReference type="Proteomes" id="UP000323454"/>
    </source>
</evidence>